<dbReference type="InterPro" id="IPR015090">
    <property type="entry name" value="Epsilon_PezA_dom"/>
</dbReference>
<organism evidence="3 4">
    <name type="scientific">Lysinibacillus capsici</name>
    <dbReference type="NCBI Taxonomy" id="2115968"/>
    <lineage>
        <taxon>Bacteria</taxon>
        <taxon>Bacillati</taxon>
        <taxon>Bacillota</taxon>
        <taxon>Bacilli</taxon>
        <taxon>Bacillales</taxon>
        <taxon>Bacillaceae</taxon>
        <taxon>Lysinibacillus</taxon>
    </lineage>
</organism>
<evidence type="ECO:0000259" key="2">
    <source>
        <dbReference type="Pfam" id="PF08998"/>
    </source>
</evidence>
<dbReference type="Pfam" id="PF08998">
    <property type="entry name" value="Epsilon_antitox"/>
    <property type="match status" value="1"/>
</dbReference>
<keyword evidence="1" id="KW-1277">Toxin-antitoxin system</keyword>
<dbReference type="InterPro" id="IPR035569">
    <property type="entry name" value="Antitoxin_epsilon/PezA_dom_sf"/>
</dbReference>
<sequence length="91" mass="10704">MEKSLNYEQTFKIEVLNEFSNGVYARLLNFILKNGVDKNDSNNFYVSLLQQFSEMLNVDLFKMSNVELDNVKSYWENMNDYIKGITKEKSA</sequence>
<dbReference type="Gene3D" id="1.10.8.130">
    <property type="match status" value="1"/>
</dbReference>
<dbReference type="GeneID" id="74905205"/>
<protein>
    <recommendedName>
        <fullName evidence="2">Antitoxin epsilon/PezA domain-containing protein</fullName>
    </recommendedName>
</protein>
<dbReference type="EMBL" id="CP122283">
    <property type="protein sequence ID" value="WGF39045.1"/>
    <property type="molecule type" value="Genomic_DNA"/>
</dbReference>
<feature type="domain" description="Antitoxin epsilon/PezA" evidence="2">
    <location>
        <begin position="6"/>
        <end position="85"/>
    </location>
</feature>
<reference evidence="3 4" key="1">
    <citation type="submission" date="2023-04" db="EMBL/GenBank/DDBJ databases">
        <title>Genomic of Lysinibacillus capsici TSBLM.</title>
        <authorList>
            <person name="Hu X.S."/>
            <person name="Yu C.H."/>
        </authorList>
    </citation>
    <scope>NUCLEOTIDE SEQUENCE [LARGE SCALE GENOMIC DNA]</scope>
    <source>
        <strain evidence="3 4">TSBLM</strain>
    </source>
</reference>
<name>A0ABY8KN08_9BACI</name>
<dbReference type="SUPFAM" id="SSF81710">
    <property type="entry name" value="Plasmid maintenance system epsilon/zeta, antidote epsilon subunit"/>
    <property type="match status" value="1"/>
</dbReference>
<evidence type="ECO:0000313" key="3">
    <source>
        <dbReference type="EMBL" id="WGF39045.1"/>
    </source>
</evidence>
<accession>A0ABY8KN08</accession>
<gene>
    <name evidence="3" type="ORF">QBO96_01940</name>
</gene>
<evidence type="ECO:0000256" key="1">
    <source>
        <dbReference type="ARBA" id="ARBA00022649"/>
    </source>
</evidence>
<dbReference type="Proteomes" id="UP001244564">
    <property type="component" value="Chromosome"/>
</dbReference>
<dbReference type="RefSeq" id="WP_004230939.1">
    <property type="nucleotide sequence ID" value="NZ_CP084108.1"/>
</dbReference>
<proteinExistence type="predicted"/>
<keyword evidence="4" id="KW-1185">Reference proteome</keyword>
<evidence type="ECO:0000313" key="4">
    <source>
        <dbReference type="Proteomes" id="UP001244564"/>
    </source>
</evidence>